<proteinExistence type="predicted"/>
<dbReference type="Proteomes" id="UP001159363">
    <property type="component" value="Chromosome 3"/>
</dbReference>
<feature type="region of interest" description="Disordered" evidence="1">
    <location>
        <begin position="569"/>
        <end position="647"/>
    </location>
</feature>
<dbReference type="EMBL" id="JARBHB010000003">
    <property type="protein sequence ID" value="KAJ8888489.1"/>
    <property type="molecule type" value="Genomic_DNA"/>
</dbReference>
<evidence type="ECO:0000313" key="3">
    <source>
        <dbReference type="Proteomes" id="UP001159363"/>
    </source>
</evidence>
<evidence type="ECO:0000256" key="1">
    <source>
        <dbReference type="SAM" id="MobiDB-lite"/>
    </source>
</evidence>
<feature type="compositionally biased region" description="Acidic residues" evidence="1">
    <location>
        <begin position="632"/>
        <end position="647"/>
    </location>
</feature>
<feature type="compositionally biased region" description="Polar residues" evidence="1">
    <location>
        <begin position="599"/>
        <end position="628"/>
    </location>
</feature>
<reference evidence="2 3" key="1">
    <citation type="submission" date="2023-02" db="EMBL/GenBank/DDBJ databases">
        <title>LHISI_Scaffold_Assembly.</title>
        <authorList>
            <person name="Stuart O.P."/>
            <person name="Cleave R."/>
            <person name="Magrath M.J.L."/>
            <person name="Mikheyev A.S."/>
        </authorList>
    </citation>
    <scope>NUCLEOTIDE SEQUENCE [LARGE SCALE GENOMIC DNA]</scope>
    <source>
        <strain evidence="2">Daus_M_001</strain>
        <tissue evidence="2">Leg muscle</tissue>
    </source>
</reference>
<gene>
    <name evidence="2" type="ORF">PR048_007980</name>
</gene>
<organism evidence="2 3">
    <name type="scientific">Dryococelus australis</name>
    <dbReference type="NCBI Taxonomy" id="614101"/>
    <lineage>
        <taxon>Eukaryota</taxon>
        <taxon>Metazoa</taxon>
        <taxon>Ecdysozoa</taxon>
        <taxon>Arthropoda</taxon>
        <taxon>Hexapoda</taxon>
        <taxon>Insecta</taxon>
        <taxon>Pterygota</taxon>
        <taxon>Neoptera</taxon>
        <taxon>Polyneoptera</taxon>
        <taxon>Phasmatodea</taxon>
        <taxon>Verophasmatodea</taxon>
        <taxon>Anareolatae</taxon>
        <taxon>Phasmatidae</taxon>
        <taxon>Eurycanthinae</taxon>
        <taxon>Dryococelus</taxon>
    </lineage>
</organism>
<accession>A0ABQ9HWM6</accession>
<comment type="caution">
    <text evidence="2">The sequence shown here is derived from an EMBL/GenBank/DDBJ whole genome shotgun (WGS) entry which is preliminary data.</text>
</comment>
<name>A0ABQ9HWM6_9NEOP</name>
<keyword evidence="3" id="KW-1185">Reference proteome</keyword>
<sequence>MKWTDSRLLRMSGACPEFINIFFFVRRGADLELWISRLVQVLWGRGGLVVRPSTKANRARFPAGLLPDFRQEGIVTDDASGRRVFSEITRFHRPFIRGAAPYSPHELQTPTVLTRVSLTVNELLRGEQLEIDLHLSLEKSIVIGKCRWLSGSPQSVEFGARPWPVRIVSELISDILIRIEGEGRKAADTARKEYIYYKHLSFLLPVCETKPPEETYDDHAVGTPTADIFPTSPARQKRKRNTVDVEEQQLILALSKNIEKRAVQHCDDNDGDRHFLLSLLPHFKALPDNVKLDVQEVQQCTSTGQLYSSTFNDMYPQHFSLGITAPHLPLNHYQKQDLLQPRTTNLAHPTFFILIITTPYIHLRRHHLVIVNHSSRVNPLHHQRQEAILCFRTLMCPAFVKTFSNEISQSDDATSGGAQEDDFFIGVHVYNCVFYRVNLAQERRHRAIETRHLVACTRDISGATESPGCVRIRQPRAWLRALEKCILDVTSHFRFPNSQQWHIMNPRITPSAKSDEEIQLAVYRWLRTTTKDLHFSRQTHASQYSSVIGIACDQARFSVLTSREYQGMEQRLSSENKTALSGAETGLKRRGGGGDVDSPLTSTGEAKTPDVQNTNATLSSKEPENFSQEPEITPEENIENVQEEFKA</sequence>
<evidence type="ECO:0000313" key="2">
    <source>
        <dbReference type="EMBL" id="KAJ8888489.1"/>
    </source>
</evidence>
<protein>
    <submittedName>
        <fullName evidence="2">Uncharacterized protein</fullName>
    </submittedName>
</protein>